<protein>
    <submittedName>
        <fullName evidence="1">Uncharacterized protein</fullName>
    </submittedName>
</protein>
<sequence>IIFCVSRPVGQATKGSAEFTRTSKEEDSTLTGLSVSHQLSKEREAVTYHHFWAFAMASKF</sequence>
<feature type="non-terminal residue" evidence="1">
    <location>
        <position position="60"/>
    </location>
</feature>
<gene>
    <name evidence="1" type="ORF">S03H2_72409</name>
</gene>
<feature type="non-terminal residue" evidence="1">
    <location>
        <position position="1"/>
    </location>
</feature>
<name>X1JZT5_9ZZZZ</name>
<accession>X1JZT5</accession>
<proteinExistence type="predicted"/>
<comment type="caution">
    <text evidence="1">The sequence shown here is derived from an EMBL/GenBank/DDBJ whole genome shotgun (WGS) entry which is preliminary data.</text>
</comment>
<evidence type="ECO:0000313" key="1">
    <source>
        <dbReference type="EMBL" id="GAI00282.1"/>
    </source>
</evidence>
<organism evidence="1">
    <name type="scientific">marine sediment metagenome</name>
    <dbReference type="NCBI Taxonomy" id="412755"/>
    <lineage>
        <taxon>unclassified sequences</taxon>
        <taxon>metagenomes</taxon>
        <taxon>ecological metagenomes</taxon>
    </lineage>
</organism>
<reference evidence="1" key="1">
    <citation type="journal article" date="2014" name="Front. Microbiol.">
        <title>High frequency of phylogenetically diverse reductive dehalogenase-homologous genes in deep subseafloor sedimentary metagenomes.</title>
        <authorList>
            <person name="Kawai M."/>
            <person name="Futagami T."/>
            <person name="Toyoda A."/>
            <person name="Takaki Y."/>
            <person name="Nishi S."/>
            <person name="Hori S."/>
            <person name="Arai W."/>
            <person name="Tsubouchi T."/>
            <person name="Morono Y."/>
            <person name="Uchiyama I."/>
            <person name="Ito T."/>
            <person name="Fujiyama A."/>
            <person name="Inagaki F."/>
            <person name="Takami H."/>
        </authorList>
    </citation>
    <scope>NUCLEOTIDE SEQUENCE</scope>
    <source>
        <strain evidence="1">Expedition CK06-06</strain>
    </source>
</reference>
<dbReference type="EMBL" id="BARU01048935">
    <property type="protein sequence ID" value="GAI00282.1"/>
    <property type="molecule type" value="Genomic_DNA"/>
</dbReference>
<dbReference type="AlphaFoldDB" id="X1JZT5"/>